<dbReference type="EMBL" id="FWWR01000009">
    <property type="protein sequence ID" value="SMB87876.1"/>
    <property type="molecule type" value="Genomic_DNA"/>
</dbReference>
<dbReference type="InterPro" id="IPR006287">
    <property type="entry name" value="DJ-1"/>
</dbReference>
<dbReference type="SUPFAM" id="SSF52317">
    <property type="entry name" value="Class I glutamine amidotransferase-like"/>
    <property type="match status" value="1"/>
</dbReference>
<evidence type="ECO:0000259" key="1">
    <source>
        <dbReference type="Pfam" id="PF01965"/>
    </source>
</evidence>
<dbReference type="PANTHER" id="PTHR48094">
    <property type="entry name" value="PROTEIN/NUCLEIC ACID DEGLYCASE DJ-1-RELATED"/>
    <property type="match status" value="1"/>
</dbReference>
<dbReference type="GO" id="GO:0005737">
    <property type="term" value="C:cytoplasm"/>
    <property type="evidence" value="ECO:0007669"/>
    <property type="project" value="TreeGrafter"/>
</dbReference>
<dbReference type="PANTHER" id="PTHR48094:SF12">
    <property type="entry name" value="PARKINSON DISEASE PROTEIN 7 HOMOLOG"/>
    <property type="match status" value="1"/>
</dbReference>
<gene>
    <name evidence="2" type="ORF">SAMN00017477_1280</name>
</gene>
<dbReference type="AlphaFoldDB" id="A0A1W1V3L9"/>
<dbReference type="CDD" id="cd03135">
    <property type="entry name" value="GATase1_DJ-1"/>
    <property type="match status" value="1"/>
</dbReference>
<evidence type="ECO:0000313" key="3">
    <source>
        <dbReference type="Proteomes" id="UP000192368"/>
    </source>
</evidence>
<protein>
    <submittedName>
        <fullName evidence="2">4-methyl-5(B-hydroxyethyl)-thiazole monophosphate biosynthesis</fullName>
    </submittedName>
</protein>
<proteinExistence type="predicted"/>
<organism evidence="2 3">
    <name type="scientific">Peptoniphilus asaccharolyticus DSM 20463</name>
    <dbReference type="NCBI Taxonomy" id="573058"/>
    <lineage>
        <taxon>Bacteria</taxon>
        <taxon>Bacillati</taxon>
        <taxon>Bacillota</taxon>
        <taxon>Tissierellia</taxon>
        <taxon>Tissierellales</taxon>
        <taxon>Peptoniphilaceae</taxon>
        <taxon>Peptoniphilus</taxon>
    </lineage>
</organism>
<name>A0A1W1V3L9_PEPAS</name>
<accession>A0A1W1V3L9</accession>
<dbReference type="Gene3D" id="3.40.50.880">
    <property type="match status" value="1"/>
</dbReference>
<dbReference type="NCBIfam" id="TIGR01383">
    <property type="entry name" value="not_thiJ"/>
    <property type="match status" value="1"/>
</dbReference>
<dbReference type="InterPro" id="IPR002818">
    <property type="entry name" value="DJ-1/PfpI"/>
</dbReference>
<evidence type="ECO:0000313" key="2">
    <source>
        <dbReference type="EMBL" id="SMB87876.1"/>
    </source>
</evidence>
<sequence length="192" mass="21666">MKDLIVLLEDGFEEIEALTVSDYLRRADIKVDLVSVKDVREVESAHGVKIVADYLLDDVKIEEYKGIYIPGGQPGSTNLSNNSKVRELVGMYSTEDKYVIAICAGPMVLDAAKILKNRKFTCYPGVENRLSVQNRIDKPVVRDENIITAMGPSIAQILAFELITLFKDEETSENVKREVLFNELERDIRKNV</sequence>
<dbReference type="InterPro" id="IPR050325">
    <property type="entry name" value="Prot/Nucl_acid_deglycase"/>
</dbReference>
<dbReference type="InterPro" id="IPR029062">
    <property type="entry name" value="Class_I_gatase-like"/>
</dbReference>
<keyword evidence="3" id="KW-1185">Reference proteome</keyword>
<dbReference type="Pfam" id="PF01965">
    <property type="entry name" value="DJ-1_PfpI"/>
    <property type="match status" value="1"/>
</dbReference>
<dbReference type="Proteomes" id="UP000192368">
    <property type="component" value="Unassembled WGS sequence"/>
</dbReference>
<dbReference type="RefSeq" id="WP_084230837.1">
    <property type="nucleotide sequence ID" value="NZ_FWWR01000009.1"/>
</dbReference>
<reference evidence="3" key="1">
    <citation type="submission" date="2017-04" db="EMBL/GenBank/DDBJ databases">
        <authorList>
            <person name="Varghese N."/>
            <person name="Submissions S."/>
        </authorList>
    </citation>
    <scope>NUCLEOTIDE SEQUENCE [LARGE SCALE GENOMIC DNA]</scope>
    <source>
        <strain evidence="3">DSM 20463</strain>
    </source>
</reference>
<dbReference type="OrthoDB" id="9800516at2"/>
<dbReference type="STRING" id="573058.SAMN00017477_1280"/>
<feature type="domain" description="DJ-1/PfpI" evidence="1">
    <location>
        <begin position="5"/>
        <end position="163"/>
    </location>
</feature>